<keyword evidence="2" id="KW-1185">Reference proteome</keyword>
<gene>
    <name evidence="1" type="ORF">DSOL_2501</name>
</gene>
<proteinExistence type="predicted"/>
<organism evidence="1 2">
    <name type="scientific">Desulfosporosinus metallidurans</name>
    <dbReference type="NCBI Taxonomy" id="1888891"/>
    <lineage>
        <taxon>Bacteria</taxon>
        <taxon>Bacillati</taxon>
        <taxon>Bacillota</taxon>
        <taxon>Clostridia</taxon>
        <taxon>Eubacteriales</taxon>
        <taxon>Desulfitobacteriaceae</taxon>
        <taxon>Desulfosporosinus</taxon>
    </lineage>
</organism>
<sequence>MLEKKFDVRLDPDALMVKKYFILHRKLVLCGERIHVYQY</sequence>
<dbReference type="EMBL" id="MLBF01000016">
    <property type="protein sequence ID" value="OLN31634.1"/>
    <property type="molecule type" value="Genomic_DNA"/>
</dbReference>
<protein>
    <submittedName>
        <fullName evidence="1">Uncharacterized protein</fullName>
    </submittedName>
</protein>
<reference evidence="1 2" key="1">
    <citation type="submission" date="2016-09" db="EMBL/GenBank/DDBJ databases">
        <title>Complete genome of Desulfosporosinus sp. OL.</title>
        <authorList>
            <person name="Mardanov A."/>
            <person name="Beletsky A."/>
            <person name="Panova A."/>
            <person name="Karnachuk O."/>
            <person name="Ravin N."/>
        </authorList>
    </citation>
    <scope>NUCLEOTIDE SEQUENCE [LARGE SCALE GENOMIC DNA]</scope>
    <source>
        <strain evidence="1 2">OL</strain>
    </source>
</reference>
<name>A0A1Q8QWB2_9FIRM</name>
<comment type="caution">
    <text evidence="1">The sequence shown here is derived from an EMBL/GenBank/DDBJ whole genome shotgun (WGS) entry which is preliminary data.</text>
</comment>
<dbReference type="STRING" id="1888891.DSOL_2501"/>
<evidence type="ECO:0000313" key="2">
    <source>
        <dbReference type="Proteomes" id="UP000186102"/>
    </source>
</evidence>
<dbReference type="Proteomes" id="UP000186102">
    <property type="component" value="Unassembled WGS sequence"/>
</dbReference>
<accession>A0A1Q8QWB2</accession>
<dbReference type="AlphaFoldDB" id="A0A1Q8QWB2"/>
<evidence type="ECO:0000313" key="1">
    <source>
        <dbReference type="EMBL" id="OLN31634.1"/>
    </source>
</evidence>